<keyword evidence="4 6" id="KW-1133">Transmembrane helix</keyword>
<protein>
    <submittedName>
        <fullName evidence="7">LAFE_0C01200g1_1</fullName>
    </submittedName>
</protein>
<dbReference type="OMA" id="DHICTEC"/>
<evidence type="ECO:0000313" key="8">
    <source>
        <dbReference type="Proteomes" id="UP000190831"/>
    </source>
</evidence>
<proteinExistence type="inferred from homology"/>
<evidence type="ECO:0000256" key="3">
    <source>
        <dbReference type="ARBA" id="ARBA00022692"/>
    </source>
</evidence>
<accession>A0A1G4M981</accession>
<reference evidence="7 8" key="1">
    <citation type="submission" date="2016-03" db="EMBL/GenBank/DDBJ databases">
        <authorList>
            <person name="Devillers H."/>
        </authorList>
    </citation>
    <scope>NUCLEOTIDE SEQUENCE [LARGE SCALE GENOMIC DNA]</scope>
    <source>
        <strain evidence="7">CBS 6772</strain>
    </source>
</reference>
<organism evidence="7 8">
    <name type="scientific">Lachancea fermentati</name>
    <name type="common">Zygosaccharomyces fermentati</name>
    <dbReference type="NCBI Taxonomy" id="4955"/>
    <lineage>
        <taxon>Eukaryota</taxon>
        <taxon>Fungi</taxon>
        <taxon>Dikarya</taxon>
        <taxon>Ascomycota</taxon>
        <taxon>Saccharomycotina</taxon>
        <taxon>Saccharomycetes</taxon>
        <taxon>Saccharomycetales</taxon>
        <taxon>Saccharomycetaceae</taxon>
        <taxon>Lachancea</taxon>
    </lineage>
</organism>
<dbReference type="PANTHER" id="PTHR21355">
    <property type="entry name" value="G-PROTEIN COUPLED RECEPTOR-ASSOCIATED PROTEIN LMBRD2"/>
    <property type="match status" value="1"/>
</dbReference>
<dbReference type="OrthoDB" id="203099at2759"/>
<keyword evidence="3 6" id="KW-0812">Transmembrane</keyword>
<keyword evidence="8" id="KW-1185">Reference proteome</keyword>
<dbReference type="PANTHER" id="PTHR21355:SF0">
    <property type="entry name" value="G-PROTEIN COUPLED RECEPTOR-ASSOCIATED PROTEIN LMBRD2"/>
    <property type="match status" value="1"/>
</dbReference>
<dbReference type="InterPro" id="IPR006876">
    <property type="entry name" value="LMBR1-like_membr_prot"/>
</dbReference>
<comment type="subcellular location">
    <subcellularLocation>
        <location evidence="1">Membrane</location>
        <topology evidence="1">Multi-pass membrane protein</topology>
    </subcellularLocation>
</comment>
<dbReference type="STRING" id="4955.A0A1G4M981"/>
<feature type="transmembrane region" description="Helical" evidence="6">
    <location>
        <begin position="428"/>
        <end position="451"/>
    </location>
</feature>
<name>A0A1G4M981_LACFM</name>
<feature type="transmembrane region" description="Helical" evidence="6">
    <location>
        <begin position="349"/>
        <end position="367"/>
    </location>
</feature>
<dbReference type="GO" id="GO:0016020">
    <property type="term" value="C:membrane"/>
    <property type="evidence" value="ECO:0007669"/>
    <property type="project" value="UniProtKB-SubCell"/>
</dbReference>
<feature type="transmembrane region" description="Helical" evidence="6">
    <location>
        <begin position="36"/>
        <end position="55"/>
    </location>
</feature>
<feature type="transmembrane region" description="Helical" evidence="6">
    <location>
        <begin position="471"/>
        <end position="496"/>
    </location>
</feature>
<evidence type="ECO:0000256" key="4">
    <source>
        <dbReference type="ARBA" id="ARBA00022989"/>
    </source>
</evidence>
<evidence type="ECO:0000313" key="7">
    <source>
        <dbReference type="EMBL" id="SCW00304.1"/>
    </source>
</evidence>
<sequence length="578" mass="66304">MLPLLLIGASLASAGCSFIFINRYLSFKLHKNTFPFTLTTLLINMWLLLSITYLLPLDVFSAAANRSNNGNSTIDSTSPSTGIYPRMAQTTPLLRRDTSQSLPNFSLIWYAVYWLEFMVCWFILPVLISYTELKYLFANEPGTSHRKVVWTRIKKAIMTNIKFYALFGIGLGIGLLYLIFGMKRGLSDLKPLIISLSHLYSLSYTLILLSMGLILLPKALLFENNNENRMFVELSKANDESNDAKLSMTDFAEKILTLPPVQNGDVALNQVTTECKLEVQSLVNEIQISIPNLNSAGNGNNLSFEKINKHYNGFKTEYYNYLYYQAHSDSIIHDLARSQSKSFSMSKTIFNYIIGSICMSLSILVALLELTPSKFAHAWIFEGHSWWNFLLEISILVYNTLVSLYAMSCIKFQNFHLIPNGRSNPKNTLYFSLYSSRLLLPLCFNFMALIPRAPKGEQSSFERVLYKDLELIPLVNFLNRFLPMLFVIVVPLSYFFDLKRKVLLKLLGEDYYYEMFGILYDPVPQYDRLSEDQSPAGRTRLDEDYEYSLQDGRYLFQRATSNFGMGENDSNYDTRTFI</sequence>
<evidence type="ECO:0000256" key="6">
    <source>
        <dbReference type="SAM" id="Phobius"/>
    </source>
</evidence>
<feature type="transmembrane region" description="Helical" evidence="6">
    <location>
        <begin position="161"/>
        <end position="180"/>
    </location>
</feature>
<dbReference type="EMBL" id="LT598485">
    <property type="protein sequence ID" value="SCW00304.1"/>
    <property type="molecule type" value="Genomic_DNA"/>
</dbReference>
<feature type="transmembrane region" description="Helical" evidence="6">
    <location>
        <begin position="6"/>
        <end position="24"/>
    </location>
</feature>
<feature type="transmembrane region" description="Helical" evidence="6">
    <location>
        <begin position="200"/>
        <end position="221"/>
    </location>
</feature>
<feature type="transmembrane region" description="Helical" evidence="6">
    <location>
        <begin position="107"/>
        <end position="128"/>
    </location>
</feature>
<dbReference type="Proteomes" id="UP000190831">
    <property type="component" value="Chromosome C"/>
</dbReference>
<comment type="similarity">
    <text evidence="2">Belongs to the LIMR family.</text>
</comment>
<feature type="transmembrane region" description="Helical" evidence="6">
    <location>
        <begin position="387"/>
        <end position="407"/>
    </location>
</feature>
<dbReference type="Pfam" id="PF04791">
    <property type="entry name" value="LMBR1"/>
    <property type="match status" value="1"/>
</dbReference>
<keyword evidence="5 6" id="KW-0472">Membrane</keyword>
<evidence type="ECO:0000256" key="2">
    <source>
        <dbReference type="ARBA" id="ARBA00010487"/>
    </source>
</evidence>
<evidence type="ECO:0000256" key="1">
    <source>
        <dbReference type="ARBA" id="ARBA00004141"/>
    </source>
</evidence>
<evidence type="ECO:0000256" key="5">
    <source>
        <dbReference type="ARBA" id="ARBA00023136"/>
    </source>
</evidence>
<dbReference type="AlphaFoldDB" id="A0A1G4M981"/>
<gene>
    <name evidence="7" type="ORF">LAFE_0C01200G</name>
</gene>
<dbReference type="InterPro" id="IPR051584">
    <property type="entry name" value="GPCR-associated_LMBR1"/>
</dbReference>